<dbReference type="EMBL" id="JACJTE010000042">
    <property type="protein sequence ID" value="MBD2564092.1"/>
    <property type="molecule type" value="Genomic_DNA"/>
</dbReference>
<gene>
    <name evidence="1" type="ORF">H6G95_26515</name>
</gene>
<comment type="caution">
    <text evidence="1">The sequence shown here is derived from an EMBL/GenBank/DDBJ whole genome shotgun (WGS) entry which is preliminary data.</text>
</comment>
<dbReference type="InterPro" id="IPR011990">
    <property type="entry name" value="TPR-like_helical_dom_sf"/>
</dbReference>
<organism evidence="1 2">
    <name type="scientific">Nostoc linckia FACHB-391</name>
    <dbReference type="NCBI Taxonomy" id="2692906"/>
    <lineage>
        <taxon>Bacteria</taxon>
        <taxon>Bacillati</taxon>
        <taxon>Cyanobacteriota</taxon>
        <taxon>Cyanophyceae</taxon>
        <taxon>Nostocales</taxon>
        <taxon>Nostocaceae</taxon>
        <taxon>Nostoc</taxon>
    </lineage>
</organism>
<proteinExistence type="predicted"/>
<dbReference type="Proteomes" id="UP000604661">
    <property type="component" value="Unassembled WGS sequence"/>
</dbReference>
<evidence type="ECO:0008006" key="3">
    <source>
        <dbReference type="Google" id="ProtNLM"/>
    </source>
</evidence>
<reference evidence="1 2" key="1">
    <citation type="journal article" date="2020" name="ISME J.">
        <title>Comparative genomics reveals insights into cyanobacterial evolution and habitat adaptation.</title>
        <authorList>
            <person name="Chen M.Y."/>
            <person name="Teng W.K."/>
            <person name="Zhao L."/>
            <person name="Hu C.X."/>
            <person name="Zhou Y.K."/>
            <person name="Han B.P."/>
            <person name="Song L.R."/>
            <person name="Shu W.S."/>
        </authorList>
    </citation>
    <scope>NUCLEOTIDE SEQUENCE [LARGE SCALE GENOMIC DNA]</scope>
    <source>
        <strain evidence="1 2">FACHB-391</strain>
    </source>
</reference>
<evidence type="ECO:0000313" key="1">
    <source>
        <dbReference type="EMBL" id="MBD2564092.1"/>
    </source>
</evidence>
<keyword evidence="2" id="KW-1185">Reference proteome</keyword>
<dbReference type="SUPFAM" id="SSF48452">
    <property type="entry name" value="TPR-like"/>
    <property type="match status" value="1"/>
</dbReference>
<sequence length="344" mass="38091">MLIVTESTTKIERKAFQIQIAAIASVLVFSNLGSALGQSRPAARAGQTGACEFVARIISGDIRLAAGKEVCKEDYLQSANDSTVEVLCYESGKILQLKNGAINERCLQRSNNQAQVCIRENRFSCFKVKGPGEDENVPTLITPYSPLILNPRPVLSWTPVSNAMGYIVQIKGPRVDWSMDVNSTSLLYPQEQPAMQPGIIYQVNVLAKMAEQKFIPKSSILMVMPSLKAQRTKAVIERVQSLNLSPDSLAVDLTHIYKAEDLFSEAIEVLKERIQAKTKNPTIYRLLGDRYLEVGLPIEASHKYKIAIQYSKLRGNSVELAKAQTGLELSRQSQLPTRINPAQK</sequence>
<dbReference type="RefSeq" id="WP_190898222.1">
    <property type="nucleotide sequence ID" value="NZ_JACJTE010000042.1"/>
</dbReference>
<name>A0ABR8F2U1_NOSLI</name>
<evidence type="ECO:0000313" key="2">
    <source>
        <dbReference type="Proteomes" id="UP000604661"/>
    </source>
</evidence>
<protein>
    <recommendedName>
        <fullName evidence="3">Tetratricopeptide repeat protein</fullName>
    </recommendedName>
</protein>
<dbReference type="Gene3D" id="1.25.40.10">
    <property type="entry name" value="Tetratricopeptide repeat domain"/>
    <property type="match status" value="1"/>
</dbReference>
<accession>A0ABR8F2U1</accession>